<dbReference type="GO" id="GO:0008408">
    <property type="term" value="F:3'-5' exonuclease activity"/>
    <property type="evidence" value="ECO:0007669"/>
    <property type="project" value="TreeGrafter"/>
</dbReference>
<dbReference type="SMART" id="SM00479">
    <property type="entry name" value="EXOIII"/>
    <property type="match status" value="1"/>
</dbReference>
<dbReference type="NCBIfam" id="NF005927">
    <property type="entry name" value="PRK07942.1"/>
    <property type="match status" value="1"/>
</dbReference>
<dbReference type="PANTHER" id="PTHR30231:SF4">
    <property type="entry name" value="PROTEIN NEN2"/>
    <property type="match status" value="1"/>
</dbReference>
<evidence type="ECO:0000313" key="6">
    <source>
        <dbReference type="Proteomes" id="UP000262272"/>
    </source>
</evidence>
<dbReference type="Pfam" id="PF00929">
    <property type="entry name" value="RNase_T"/>
    <property type="match status" value="1"/>
</dbReference>
<dbReference type="RefSeq" id="YP_010002553.1">
    <property type="nucleotide sequence ID" value="NC_053245.1"/>
</dbReference>
<dbReference type="SUPFAM" id="SSF53098">
    <property type="entry name" value="Ribonuclease H-like"/>
    <property type="match status" value="1"/>
</dbReference>
<dbReference type="PANTHER" id="PTHR30231">
    <property type="entry name" value="DNA POLYMERASE III SUBUNIT EPSILON"/>
    <property type="match status" value="1"/>
</dbReference>
<dbReference type="GO" id="GO:0003676">
    <property type="term" value="F:nucleic acid binding"/>
    <property type="evidence" value="ECO:0007669"/>
    <property type="project" value="InterPro"/>
</dbReference>
<name>A0A385DMV8_9CAUD</name>
<evidence type="ECO:0000256" key="2">
    <source>
        <dbReference type="ARBA" id="ARBA00022801"/>
    </source>
</evidence>
<evidence type="ECO:0000259" key="4">
    <source>
        <dbReference type="SMART" id="SM00479"/>
    </source>
</evidence>
<evidence type="ECO:0000256" key="1">
    <source>
        <dbReference type="ARBA" id="ARBA00022722"/>
    </source>
</evidence>
<dbReference type="Gene3D" id="3.30.420.10">
    <property type="entry name" value="Ribonuclease H-like superfamily/Ribonuclease H"/>
    <property type="match status" value="1"/>
</dbReference>
<accession>A0A385DMV8</accession>
<dbReference type="InterPro" id="IPR012337">
    <property type="entry name" value="RNaseH-like_sf"/>
</dbReference>
<dbReference type="Proteomes" id="UP000262272">
    <property type="component" value="Segment"/>
</dbReference>
<dbReference type="GeneID" id="63027103"/>
<dbReference type="InterPro" id="IPR036397">
    <property type="entry name" value="RNaseH_sf"/>
</dbReference>
<organism evidence="5 6">
    <name type="scientific">Gordonia phage Ali17</name>
    <dbReference type="NCBI Taxonomy" id="2301561"/>
    <lineage>
        <taxon>Viruses</taxon>
        <taxon>Duplodnaviria</taxon>
        <taxon>Heunggongvirae</taxon>
        <taxon>Uroviricota</taxon>
        <taxon>Caudoviricetes</taxon>
        <taxon>Stackebrandtviridae</taxon>
        <taxon>Schenleyvirinae</taxon>
        <taxon>Leonardvirus</taxon>
        <taxon>Leonardvirus ali17</taxon>
    </lineage>
</organism>
<dbReference type="CDD" id="cd06127">
    <property type="entry name" value="DEDDh"/>
    <property type="match status" value="1"/>
</dbReference>
<keyword evidence="2" id="KW-0378">Hydrolase</keyword>
<reference evidence="5 6" key="1">
    <citation type="submission" date="2018-07" db="EMBL/GenBank/DDBJ databases">
        <authorList>
            <person name="Celious N.A."/>
            <person name="Jones R.M."/>
            <person name="Banks M.D."/>
            <person name="Grant A."/>
            <person name="McCray S.R."/>
            <person name="Melton Z.A."/>
            <person name="Mitchell A.N."/>
            <person name="Smalls C.A."/>
            <person name="Postiglione A.E."/>
            <person name="Patwardhan S."/>
            <person name="Newman R.H."/>
            <person name="Coomans R.J."/>
            <person name="Warner M.H."/>
            <person name="Garlena R.A."/>
            <person name="Russell D.A."/>
            <person name="Pope W.H."/>
            <person name="Jacobs-Sera D."/>
            <person name="Hatfull G.F."/>
        </authorList>
    </citation>
    <scope>NUCLEOTIDE SEQUENCE [LARGE SCALE GENOMIC DNA]</scope>
</reference>
<evidence type="ECO:0000256" key="3">
    <source>
        <dbReference type="ARBA" id="ARBA00022839"/>
    </source>
</evidence>
<feature type="domain" description="Exonuclease" evidence="4">
    <location>
        <begin position="7"/>
        <end position="180"/>
    </location>
</feature>
<gene>
    <name evidence="5" type="primary">76</name>
    <name evidence="5" type="ORF">SEA_ALI17_76</name>
</gene>
<evidence type="ECO:0000313" key="5">
    <source>
        <dbReference type="EMBL" id="AXQ60691.1"/>
    </source>
</evidence>
<keyword evidence="3" id="KW-0269">Exonuclease</keyword>
<dbReference type="KEGG" id="vg:63027103"/>
<sequence>MTLTDMPLAAFDLETTSPDPFTARIVTASIIRIHNDTVMRSEWLLDPGIPIPDGAAEIHGITTEQAQADGMDYRTGVDEIVADLAMLWEDGHLLAIMNAPYDLTLLLTECDRLGTATPTIGPVIDPLVVDKHLDRYRRGGRTLTDLAQAYKVVQDDAHQSTGDCLTTARIAYKMLRHGEIAQLDDPATLMRLQASWRGQQQDSLRAFWQGRGDSRWEEVNSDWPVQIREATT</sequence>
<keyword evidence="1" id="KW-0540">Nuclease</keyword>
<dbReference type="EMBL" id="MH669000">
    <property type="protein sequence ID" value="AXQ60691.1"/>
    <property type="molecule type" value="Genomic_DNA"/>
</dbReference>
<protein>
    <submittedName>
        <fullName evidence="5">DnaQ-like DNA polymerase III subunit</fullName>
    </submittedName>
</protein>
<proteinExistence type="predicted"/>
<dbReference type="InterPro" id="IPR013520">
    <property type="entry name" value="Ribonucl_H"/>
</dbReference>
<keyword evidence="6" id="KW-1185">Reference proteome</keyword>